<accession>A0A6J6CRV3</accession>
<evidence type="ECO:0000313" key="3">
    <source>
        <dbReference type="EMBL" id="CAB4552548.1"/>
    </source>
</evidence>
<dbReference type="PRINTS" id="PR00080">
    <property type="entry name" value="SDRFAMILY"/>
</dbReference>
<gene>
    <name evidence="3" type="ORF">UFOPK1421_01379</name>
</gene>
<dbReference type="EMBL" id="CAEZSL010000190">
    <property type="protein sequence ID" value="CAB4552548.1"/>
    <property type="molecule type" value="Genomic_DNA"/>
</dbReference>
<name>A0A6J6CRV3_9ZZZZ</name>
<dbReference type="PANTHER" id="PTHR24321:SF8">
    <property type="entry name" value="ESTRADIOL 17-BETA-DEHYDROGENASE 8-RELATED"/>
    <property type="match status" value="1"/>
</dbReference>
<dbReference type="PRINTS" id="PR00081">
    <property type="entry name" value="GDHRDH"/>
</dbReference>
<dbReference type="InterPro" id="IPR020904">
    <property type="entry name" value="Sc_DH/Rdtase_CS"/>
</dbReference>
<dbReference type="GO" id="GO:0016491">
    <property type="term" value="F:oxidoreductase activity"/>
    <property type="evidence" value="ECO:0007669"/>
    <property type="project" value="UniProtKB-KW"/>
</dbReference>
<dbReference type="FunFam" id="3.40.50.720:FF:000084">
    <property type="entry name" value="Short-chain dehydrogenase reductase"/>
    <property type="match status" value="1"/>
</dbReference>
<dbReference type="PANTHER" id="PTHR24321">
    <property type="entry name" value="DEHYDROGENASES, SHORT CHAIN"/>
    <property type="match status" value="1"/>
</dbReference>
<dbReference type="InterPro" id="IPR036291">
    <property type="entry name" value="NAD(P)-bd_dom_sf"/>
</dbReference>
<dbReference type="CDD" id="cd05233">
    <property type="entry name" value="SDR_c"/>
    <property type="match status" value="1"/>
</dbReference>
<dbReference type="Gene3D" id="3.40.50.720">
    <property type="entry name" value="NAD(P)-binding Rossmann-like Domain"/>
    <property type="match status" value="1"/>
</dbReference>
<dbReference type="SUPFAM" id="SSF51735">
    <property type="entry name" value="NAD(P)-binding Rossmann-fold domains"/>
    <property type="match status" value="1"/>
</dbReference>
<dbReference type="PROSITE" id="PS00061">
    <property type="entry name" value="ADH_SHORT"/>
    <property type="match status" value="1"/>
</dbReference>
<sequence length="254" mass="25930">MTRVSIVTGGVSGIGRATVDALLASGGSVVVIDRPSAELNELAKLDRVLIVEGDVTDAEVNHAAVSLAQSEFGGLDAMILNAGVPASGDIVTMPIEIFDRTIEVNVRGVLLGIRAAVPALRQSGGGRIVITASTSGINADPNMWAYNTAKAAVINLAKGAALDLAADAITVNVVCPGPTETGMTTGIKQVPKVYESLRRAVPLQRWGAAEEVAAVIVFLASQAASFVTGAVVPVDGGITANTGQFMPRELSADS</sequence>
<dbReference type="InterPro" id="IPR002347">
    <property type="entry name" value="SDR_fam"/>
</dbReference>
<protein>
    <submittedName>
        <fullName evidence="3">Unannotated protein</fullName>
    </submittedName>
</protein>
<organism evidence="3">
    <name type="scientific">freshwater metagenome</name>
    <dbReference type="NCBI Taxonomy" id="449393"/>
    <lineage>
        <taxon>unclassified sequences</taxon>
        <taxon>metagenomes</taxon>
        <taxon>ecological metagenomes</taxon>
    </lineage>
</organism>
<proteinExistence type="inferred from homology"/>
<keyword evidence="2" id="KW-0560">Oxidoreductase</keyword>
<dbReference type="AlphaFoldDB" id="A0A6J6CRV3"/>
<reference evidence="3" key="1">
    <citation type="submission" date="2020-05" db="EMBL/GenBank/DDBJ databases">
        <authorList>
            <person name="Chiriac C."/>
            <person name="Salcher M."/>
            <person name="Ghai R."/>
            <person name="Kavagutti S V."/>
        </authorList>
    </citation>
    <scope>NUCLEOTIDE SEQUENCE</scope>
</reference>
<dbReference type="Pfam" id="PF13561">
    <property type="entry name" value="adh_short_C2"/>
    <property type="match status" value="1"/>
</dbReference>
<comment type="similarity">
    <text evidence="1">Belongs to the short-chain dehydrogenases/reductases (SDR) family.</text>
</comment>
<evidence type="ECO:0000256" key="2">
    <source>
        <dbReference type="ARBA" id="ARBA00023002"/>
    </source>
</evidence>
<evidence type="ECO:0000256" key="1">
    <source>
        <dbReference type="ARBA" id="ARBA00006484"/>
    </source>
</evidence>